<gene>
    <name evidence="3" type="ORF">FJTKL_07928</name>
</gene>
<keyword evidence="2" id="KW-1133">Transmembrane helix</keyword>
<dbReference type="EMBL" id="JBAWTH010000002">
    <property type="protein sequence ID" value="KAL2292875.1"/>
    <property type="molecule type" value="Genomic_DNA"/>
</dbReference>
<reference evidence="3 4" key="1">
    <citation type="submission" date="2024-03" db="EMBL/GenBank/DDBJ databases">
        <title>A high-quality draft genome sequence of Diaporthe vaccinii, a causative agent of upright dieback and viscid rot disease in cranberry plants.</title>
        <authorList>
            <person name="Sarrasin M."/>
            <person name="Lang B.F."/>
            <person name="Burger G."/>
        </authorList>
    </citation>
    <scope>NUCLEOTIDE SEQUENCE [LARGE SCALE GENOMIC DNA]</scope>
    <source>
        <strain evidence="3 4">IS7</strain>
    </source>
</reference>
<keyword evidence="2" id="KW-0812">Transmembrane</keyword>
<keyword evidence="2" id="KW-0472">Membrane</keyword>
<evidence type="ECO:0000256" key="1">
    <source>
        <dbReference type="SAM" id="MobiDB-lite"/>
    </source>
</evidence>
<sequence length="248" mass="27899">MTAPVVARKATRSDRAWRLMRTTVLGLSNVITLPYYRFYRQNTLLPIVRLAKSVEDKDPADLIYQRLHQWQTRKLDEYRFVQLSASLLAAAVIGSFSWPIPETIHWLSPASWRRLNMVVRIKDGAPGDLLISTAAPPEPAVQPQAAAQATTGPTGGQNTVSPGPPPVRAEVRWNMVFTWQAPMMLLSYSLIGFVMGLTICILTPLYDGRNFDVACKIAILYIVFSIFAGVTFVWCSFWEYMFIDLGDL</sequence>
<keyword evidence="4" id="KW-1185">Reference proteome</keyword>
<evidence type="ECO:0000313" key="4">
    <source>
        <dbReference type="Proteomes" id="UP001600888"/>
    </source>
</evidence>
<dbReference type="Proteomes" id="UP001600888">
    <property type="component" value="Unassembled WGS sequence"/>
</dbReference>
<evidence type="ECO:0000313" key="3">
    <source>
        <dbReference type="EMBL" id="KAL2292875.1"/>
    </source>
</evidence>
<feature type="transmembrane region" description="Helical" evidence="2">
    <location>
        <begin position="185"/>
        <end position="206"/>
    </location>
</feature>
<feature type="region of interest" description="Disordered" evidence="1">
    <location>
        <begin position="141"/>
        <end position="163"/>
    </location>
</feature>
<name>A0ABR4FDV2_9PEZI</name>
<feature type="transmembrane region" description="Helical" evidence="2">
    <location>
        <begin position="218"/>
        <end position="243"/>
    </location>
</feature>
<feature type="compositionally biased region" description="Low complexity" evidence="1">
    <location>
        <begin position="141"/>
        <end position="152"/>
    </location>
</feature>
<proteinExistence type="predicted"/>
<feature type="transmembrane region" description="Helical" evidence="2">
    <location>
        <begin position="80"/>
        <end position="100"/>
    </location>
</feature>
<comment type="caution">
    <text evidence="3">The sequence shown here is derived from an EMBL/GenBank/DDBJ whole genome shotgun (WGS) entry which is preliminary data.</text>
</comment>
<evidence type="ECO:0000256" key="2">
    <source>
        <dbReference type="SAM" id="Phobius"/>
    </source>
</evidence>
<accession>A0ABR4FDV2</accession>
<evidence type="ECO:0008006" key="5">
    <source>
        <dbReference type="Google" id="ProtNLM"/>
    </source>
</evidence>
<protein>
    <recommendedName>
        <fullName evidence="5">Transmembrane protein</fullName>
    </recommendedName>
</protein>
<organism evidence="3 4">
    <name type="scientific">Diaporthe vaccinii</name>
    <dbReference type="NCBI Taxonomy" id="105482"/>
    <lineage>
        <taxon>Eukaryota</taxon>
        <taxon>Fungi</taxon>
        <taxon>Dikarya</taxon>
        <taxon>Ascomycota</taxon>
        <taxon>Pezizomycotina</taxon>
        <taxon>Sordariomycetes</taxon>
        <taxon>Sordariomycetidae</taxon>
        <taxon>Diaporthales</taxon>
        <taxon>Diaporthaceae</taxon>
        <taxon>Diaporthe</taxon>
        <taxon>Diaporthe eres species complex</taxon>
    </lineage>
</organism>